<comment type="caution">
    <text evidence="2">The sequence shown here is derived from an EMBL/GenBank/DDBJ whole genome shotgun (WGS) entry which is preliminary data.</text>
</comment>
<proteinExistence type="predicted"/>
<protein>
    <recommendedName>
        <fullName evidence="1">BTB domain-containing protein</fullName>
    </recommendedName>
</protein>
<evidence type="ECO:0000313" key="2">
    <source>
        <dbReference type="EMBL" id="TVY71521.1"/>
    </source>
</evidence>
<evidence type="ECO:0000259" key="1">
    <source>
        <dbReference type="PROSITE" id="PS50097"/>
    </source>
</evidence>
<dbReference type="Gene3D" id="3.30.710.10">
    <property type="entry name" value="Potassium Channel Kv1.1, Chain A"/>
    <property type="match status" value="1"/>
</dbReference>
<gene>
    <name evidence="2" type="ORF">LSUE1_G005374</name>
</gene>
<evidence type="ECO:0000313" key="3">
    <source>
        <dbReference type="Proteomes" id="UP000469558"/>
    </source>
</evidence>
<dbReference type="Proteomes" id="UP000469558">
    <property type="component" value="Unassembled WGS sequence"/>
</dbReference>
<dbReference type="AlphaFoldDB" id="A0A8T9BZU5"/>
<reference evidence="2 3" key="1">
    <citation type="submission" date="2018-05" db="EMBL/GenBank/DDBJ databases">
        <title>Genome sequencing and assembly of the regulated plant pathogen Lachnellula willkommii and related sister species for the development of diagnostic species identification markers.</title>
        <authorList>
            <person name="Giroux E."/>
            <person name="Bilodeau G."/>
        </authorList>
    </citation>
    <scope>NUCLEOTIDE SEQUENCE [LARGE SCALE GENOMIC DNA]</scope>
    <source>
        <strain evidence="2 3">CBS 268.59</strain>
    </source>
</reference>
<feature type="domain" description="BTB" evidence="1">
    <location>
        <begin position="19"/>
        <end position="96"/>
    </location>
</feature>
<dbReference type="PROSITE" id="PS50097">
    <property type="entry name" value="BTB"/>
    <property type="match status" value="1"/>
</dbReference>
<dbReference type="OrthoDB" id="5275938at2759"/>
<dbReference type="InterPro" id="IPR000210">
    <property type="entry name" value="BTB/POZ_dom"/>
</dbReference>
<accession>A0A8T9BZU5</accession>
<sequence>MASHSQASDTETVKIDSAGDVLLIVGSAEPATRLLVSSKALSLSSPVFKAMFGPRYKEGSDLNLNCPTEVSLPEDDPEAMTLLCNCLHFRTDHIPRNIEFPLIKALAILCDKYDTGKAISAWSVLWFQKWETSKCEDGFEGLLMAIYALDCAEAFAKISKMAILEQVGPFDTRKILDGFDMVPDSLLGRGKL</sequence>
<organism evidence="2 3">
    <name type="scientific">Lachnellula suecica</name>
    <dbReference type="NCBI Taxonomy" id="602035"/>
    <lineage>
        <taxon>Eukaryota</taxon>
        <taxon>Fungi</taxon>
        <taxon>Dikarya</taxon>
        <taxon>Ascomycota</taxon>
        <taxon>Pezizomycotina</taxon>
        <taxon>Leotiomycetes</taxon>
        <taxon>Helotiales</taxon>
        <taxon>Lachnaceae</taxon>
        <taxon>Lachnellula</taxon>
    </lineage>
</organism>
<dbReference type="InterPro" id="IPR011333">
    <property type="entry name" value="SKP1/BTB/POZ_sf"/>
</dbReference>
<keyword evidence="3" id="KW-1185">Reference proteome</keyword>
<dbReference type="CDD" id="cd18186">
    <property type="entry name" value="BTB_POZ_ZBTB_KLHL-like"/>
    <property type="match status" value="1"/>
</dbReference>
<name>A0A8T9BZU5_9HELO</name>
<dbReference type="EMBL" id="QGMK01001196">
    <property type="protein sequence ID" value="TVY71521.1"/>
    <property type="molecule type" value="Genomic_DNA"/>
</dbReference>